<dbReference type="AlphaFoldDB" id="A0A511MKB9"/>
<feature type="compositionally biased region" description="Polar residues" evidence="1">
    <location>
        <begin position="1"/>
        <end position="14"/>
    </location>
</feature>
<evidence type="ECO:0000313" key="2">
    <source>
        <dbReference type="EMBL" id="GEM41082.1"/>
    </source>
</evidence>
<organism evidence="2 3">
    <name type="scientific">Nocardia ninae NBRC 108245</name>
    <dbReference type="NCBI Taxonomy" id="1210091"/>
    <lineage>
        <taxon>Bacteria</taxon>
        <taxon>Bacillati</taxon>
        <taxon>Actinomycetota</taxon>
        <taxon>Actinomycetes</taxon>
        <taxon>Mycobacteriales</taxon>
        <taxon>Nocardiaceae</taxon>
        <taxon>Nocardia</taxon>
    </lineage>
</organism>
<dbReference type="EMBL" id="BJXA01000045">
    <property type="protein sequence ID" value="GEM41082.1"/>
    <property type="molecule type" value="Genomic_DNA"/>
</dbReference>
<keyword evidence="3" id="KW-1185">Reference proteome</keyword>
<evidence type="ECO:0000313" key="3">
    <source>
        <dbReference type="Proteomes" id="UP000321424"/>
    </source>
</evidence>
<sequence length="190" mass="20577">MSVELSTAASSAPTVRTARRQPVEQAPTATVDAAEPIVTTHRVTYSDRLKLFIGTGESIDNFLRPLRRLDGHHRFSVQLTRLPAPMRPADITPAISSAPGQNYLRCTGSADALILELHTRVDGAARRYVVGRAGSRDGEPGICVQVPENMPAPWIYPDEVFTAEDAAEIFAGYFHTGTVPPGLALRETAE</sequence>
<dbReference type="OrthoDB" id="5110616at2"/>
<feature type="region of interest" description="Disordered" evidence="1">
    <location>
        <begin position="1"/>
        <end position="30"/>
    </location>
</feature>
<reference evidence="2 3" key="1">
    <citation type="submission" date="2019-07" db="EMBL/GenBank/DDBJ databases">
        <title>Whole genome shotgun sequence of Nocardia ninae NBRC 108245.</title>
        <authorList>
            <person name="Hosoyama A."/>
            <person name="Uohara A."/>
            <person name="Ohji S."/>
            <person name="Ichikawa N."/>
        </authorList>
    </citation>
    <scope>NUCLEOTIDE SEQUENCE [LARGE SCALE GENOMIC DNA]</scope>
    <source>
        <strain evidence="2 3">NBRC 108245</strain>
    </source>
</reference>
<evidence type="ECO:0000256" key="1">
    <source>
        <dbReference type="SAM" id="MobiDB-lite"/>
    </source>
</evidence>
<accession>A0A511MKB9</accession>
<dbReference type="Proteomes" id="UP000321424">
    <property type="component" value="Unassembled WGS sequence"/>
</dbReference>
<comment type="caution">
    <text evidence="2">The sequence shown here is derived from an EMBL/GenBank/DDBJ whole genome shotgun (WGS) entry which is preliminary data.</text>
</comment>
<proteinExistence type="predicted"/>
<protein>
    <submittedName>
        <fullName evidence="2">Uncharacterized protein</fullName>
    </submittedName>
</protein>
<gene>
    <name evidence="2" type="ORF">NN4_56010</name>
</gene>
<dbReference type="RefSeq" id="WP_147137417.1">
    <property type="nucleotide sequence ID" value="NZ_BJXA01000045.1"/>
</dbReference>
<name>A0A511MKB9_9NOCA</name>